<dbReference type="Proteomes" id="UP000190285">
    <property type="component" value="Unassembled WGS sequence"/>
</dbReference>
<dbReference type="Pfam" id="PF02447">
    <property type="entry name" value="GntP_permease"/>
    <property type="match status" value="1"/>
</dbReference>
<dbReference type="PANTHER" id="PTHR30354">
    <property type="entry name" value="GNT FAMILY GLUCONATE TRANSPORTER"/>
    <property type="match status" value="1"/>
</dbReference>
<evidence type="ECO:0000313" key="2">
    <source>
        <dbReference type="EMBL" id="SKC35900.1"/>
    </source>
</evidence>
<sequence>MGGQELVSLIGIIFALTLLIILVMKGVNIFIIAITCSAIVALTGGINLYSALKLDYMEGFVGFFKNNFLIFLTGTLMGKMYEITNGAKAIAKMIVGVFGEKMALISIPLACGIIAYGGVSVFVASFAVFPIAIEVFKEADLPRRFIPAALTFGCSTFAMVAPGAPQIHNAIPAQALGTDLMAGTVVGFISCGFILLMGAFILYGMVYKAKSRGEHFIAKHVDNFKDDINLPSGIMALIPLIITIILINFKVGGKPLLPLETGVFAGSVLVFIILNKYQDNEKILNNVGEACKTSIFSISNTCAVVGFGAVVKASLAFPIVVDAMVNIPGPEFVGIAVGTTVIAGITGSASGGLGIAAPLLGPVYLAKGVAAGAIHRTMSISSAALDSLPHNGYIVTVTNGLCNETHKDAYAPIFWLTVFTPAVGTVVAVILFSIFSALG</sequence>
<feature type="transmembrane region" description="Helical" evidence="1">
    <location>
        <begin position="56"/>
        <end position="77"/>
    </location>
</feature>
<feature type="transmembrane region" description="Helical" evidence="1">
    <location>
        <begin position="6"/>
        <end position="23"/>
    </location>
</feature>
<name>A0A1T5IA13_9FIRM</name>
<organism evidence="2 3">
    <name type="scientific">Maledivibacter halophilus</name>
    <dbReference type="NCBI Taxonomy" id="36842"/>
    <lineage>
        <taxon>Bacteria</taxon>
        <taxon>Bacillati</taxon>
        <taxon>Bacillota</taxon>
        <taxon>Clostridia</taxon>
        <taxon>Peptostreptococcales</taxon>
        <taxon>Caminicellaceae</taxon>
        <taxon>Maledivibacter</taxon>
    </lineage>
</organism>
<dbReference type="InterPro" id="IPR003474">
    <property type="entry name" value="Glcn_transporter"/>
</dbReference>
<feature type="transmembrane region" description="Helical" evidence="1">
    <location>
        <begin position="30"/>
        <end position="50"/>
    </location>
</feature>
<dbReference type="OrthoDB" id="86125at2"/>
<reference evidence="2 3" key="1">
    <citation type="submission" date="2017-02" db="EMBL/GenBank/DDBJ databases">
        <authorList>
            <person name="Peterson S.W."/>
        </authorList>
    </citation>
    <scope>NUCLEOTIDE SEQUENCE [LARGE SCALE GENOMIC DNA]</scope>
    <source>
        <strain evidence="2 3">M1</strain>
    </source>
</reference>
<keyword evidence="1" id="KW-0812">Transmembrane</keyword>
<dbReference type="STRING" id="36842.SAMN02194393_00093"/>
<gene>
    <name evidence="2" type="ORF">SAMN02194393_00093</name>
</gene>
<feature type="transmembrane region" description="Helical" evidence="1">
    <location>
        <begin position="145"/>
        <end position="165"/>
    </location>
</feature>
<dbReference type="RefSeq" id="WP_079488521.1">
    <property type="nucleotide sequence ID" value="NZ_FUZT01000001.1"/>
</dbReference>
<evidence type="ECO:0000256" key="1">
    <source>
        <dbReference type="SAM" id="Phobius"/>
    </source>
</evidence>
<feature type="transmembrane region" description="Helical" evidence="1">
    <location>
        <begin position="228"/>
        <end position="249"/>
    </location>
</feature>
<keyword evidence="1" id="KW-1133">Transmembrane helix</keyword>
<feature type="transmembrane region" description="Helical" evidence="1">
    <location>
        <begin position="255"/>
        <end position="274"/>
    </location>
</feature>
<accession>A0A1T5IA13</accession>
<feature type="transmembrane region" description="Helical" evidence="1">
    <location>
        <begin position="113"/>
        <end position="133"/>
    </location>
</feature>
<feature type="transmembrane region" description="Helical" evidence="1">
    <location>
        <begin position="185"/>
        <end position="207"/>
    </location>
</feature>
<evidence type="ECO:0000313" key="3">
    <source>
        <dbReference type="Proteomes" id="UP000190285"/>
    </source>
</evidence>
<dbReference type="AlphaFoldDB" id="A0A1T5IA13"/>
<dbReference type="GO" id="GO:0005886">
    <property type="term" value="C:plasma membrane"/>
    <property type="evidence" value="ECO:0007669"/>
    <property type="project" value="TreeGrafter"/>
</dbReference>
<feature type="transmembrane region" description="Helical" evidence="1">
    <location>
        <begin position="295"/>
        <end position="320"/>
    </location>
</feature>
<dbReference type="EMBL" id="FUZT01000001">
    <property type="protein sequence ID" value="SKC35900.1"/>
    <property type="molecule type" value="Genomic_DNA"/>
</dbReference>
<dbReference type="PANTHER" id="PTHR30354:SF7">
    <property type="entry name" value="BLL7963 PROTEIN"/>
    <property type="match status" value="1"/>
</dbReference>
<keyword evidence="3" id="KW-1185">Reference proteome</keyword>
<feature type="transmembrane region" description="Helical" evidence="1">
    <location>
        <begin position="332"/>
        <end position="357"/>
    </location>
</feature>
<proteinExistence type="predicted"/>
<dbReference type="GO" id="GO:0015128">
    <property type="term" value="F:gluconate transmembrane transporter activity"/>
    <property type="evidence" value="ECO:0007669"/>
    <property type="project" value="InterPro"/>
</dbReference>
<protein>
    <submittedName>
        <fullName evidence="2">H+/gluconate symporter</fullName>
    </submittedName>
</protein>
<feature type="transmembrane region" description="Helical" evidence="1">
    <location>
        <begin position="413"/>
        <end position="438"/>
    </location>
</feature>
<keyword evidence="1" id="KW-0472">Membrane</keyword>